<dbReference type="Gene3D" id="3.40.50.150">
    <property type="entry name" value="Vaccinia Virus protein VP39"/>
    <property type="match status" value="1"/>
</dbReference>
<dbReference type="GO" id="GO:0102559">
    <property type="term" value="F:peptide chain release factor N(5)-glutamine methyltransferase activity"/>
    <property type="evidence" value="ECO:0007669"/>
    <property type="project" value="UniProtKB-EC"/>
</dbReference>
<evidence type="ECO:0000313" key="6">
    <source>
        <dbReference type="Proteomes" id="UP000487268"/>
    </source>
</evidence>
<dbReference type="PANTHER" id="PTHR45875:SF1">
    <property type="entry name" value="METHYLTRANSFERASE N6AMT1"/>
    <property type="match status" value="1"/>
</dbReference>
<dbReference type="PANTHER" id="PTHR45875">
    <property type="entry name" value="METHYLTRANSFERASE N6AMT1"/>
    <property type="match status" value="1"/>
</dbReference>
<dbReference type="Pfam" id="PF05175">
    <property type="entry name" value="MTS"/>
    <property type="match status" value="1"/>
</dbReference>
<evidence type="ECO:0000313" key="5">
    <source>
        <dbReference type="EMBL" id="MQY02221.1"/>
    </source>
</evidence>
<dbReference type="Proteomes" id="UP000487268">
    <property type="component" value="Unassembled WGS sequence"/>
</dbReference>
<dbReference type="InterPro" id="IPR007848">
    <property type="entry name" value="Small_mtfrase_dom"/>
</dbReference>
<dbReference type="EMBL" id="WEGH01000001">
    <property type="protein sequence ID" value="MQY02221.1"/>
    <property type="molecule type" value="Genomic_DNA"/>
</dbReference>
<reference evidence="5 6" key="1">
    <citation type="submission" date="2019-10" db="EMBL/GenBank/DDBJ databases">
        <title>Actinomadura rubteroloni sp. nov. and Actinomadura macrotermitis sp. nov., isolated from the gut of fungus growing-termite Macrotermes natalensis.</title>
        <authorList>
            <person name="Benndorf R."/>
            <person name="Martin K."/>
            <person name="Kuefner M."/>
            <person name="De Beer W."/>
            <person name="Kaster A.-K."/>
            <person name="Vollmers J."/>
            <person name="Poulsen M."/>
            <person name="Beemelmanns C."/>
        </authorList>
    </citation>
    <scope>NUCLEOTIDE SEQUENCE [LARGE SCALE GENOMIC DNA]</scope>
    <source>
        <strain evidence="5 6">RB68</strain>
    </source>
</reference>
<gene>
    <name evidence="5" type="primary">prmC_1</name>
    <name evidence="5" type="ORF">ACRB68_02500</name>
</gene>
<accession>A0A7K0BM36</accession>
<dbReference type="InterPro" id="IPR052190">
    <property type="entry name" value="Euk-Arch_PrmC-MTase"/>
</dbReference>
<dbReference type="PRINTS" id="PR00507">
    <property type="entry name" value="N12N6MTFRASE"/>
</dbReference>
<proteinExistence type="predicted"/>
<keyword evidence="3" id="KW-0949">S-adenosyl-L-methionine</keyword>
<organism evidence="5 6">
    <name type="scientific">Actinomadura macrotermitis</name>
    <dbReference type="NCBI Taxonomy" id="2585200"/>
    <lineage>
        <taxon>Bacteria</taxon>
        <taxon>Bacillati</taxon>
        <taxon>Actinomycetota</taxon>
        <taxon>Actinomycetes</taxon>
        <taxon>Streptosporangiales</taxon>
        <taxon>Thermomonosporaceae</taxon>
        <taxon>Actinomadura</taxon>
    </lineage>
</organism>
<evidence type="ECO:0000256" key="1">
    <source>
        <dbReference type="ARBA" id="ARBA00022603"/>
    </source>
</evidence>
<dbReference type="NCBIfam" id="TIGR00537">
    <property type="entry name" value="hemK_rel_arch"/>
    <property type="match status" value="1"/>
</dbReference>
<name>A0A7K0BM36_9ACTN</name>
<evidence type="ECO:0000256" key="2">
    <source>
        <dbReference type="ARBA" id="ARBA00022679"/>
    </source>
</evidence>
<evidence type="ECO:0000259" key="4">
    <source>
        <dbReference type="Pfam" id="PF05175"/>
    </source>
</evidence>
<evidence type="ECO:0000256" key="3">
    <source>
        <dbReference type="ARBA" id="ARBA00022691"/>
    </source>
</evidence>
<keyword evidence="6" id="KW-1185">Reference proteome</keyword>
<dbReference type="GO" id="GO:0035657">
    <property type="term" value="C:eRF1 methyltransferase complex"/>
    <property type="evidence" value="ECO:0007669"/>
    <property type="project" value="TreeGrafter"/>
</dbReference>
<dbReference type="CDD" id="cd02440">
    <property type="entry name" value="AdoMet_MTases"/>
    <property type="match status" value="1"/>
</dbReference>
<dbReference type="SUPFAM" id="SSF53335">
    <property type="entry name" value="S-adenosyl-L-methionine-dependent methyltransferases"/>
    <property type="match status" value="1"/>
</dbReference>
<dbReference type="InterPro" id="IPR004557">
    <property type="entry name" value="PrmC-related"/>
</dbReference>
<keyword evidence="1 5" id="KW-0489">Methyltransferase</keyword>
<dbReference type="AlphaFoldDB" id="A0A7K0BM36"/>
<dbReference type="InterPro" id="IPR029063">
    <property type="entry name" value="SAM-dependent_MTases_sf"/>
</dbReference>
<comment type="caution">
    <text evidence="5">The sequence shown here is derived from an EMBL/GenBank/DDBJ whole genome shotgun (WGS) entry which is preliminary data.</text>
</comment>
<sequence>MPGVYRPQGDTFLLCAALRSAAVTAGASVLDVCTGTGAVAIAAARCGASRVTAVDVSARAVLAARLNARVRGCAVRVHRGHLFAPVAGERFDVITANPPYVPSPGAPGPHSRARAWDAGPQGREGVDRICAQAPALLVPGGTLLMVHSALCGVETSLESLREQGLKAAVVARDTVPFGPVLRARAAQLRARGLIAAGQEHEELVVIRADRPERRA</sequence>
<keyword evidence="2 5" id="KW-0808">Transferase</keyword>
<feature type="domain" description="Methyltransferase small" evidence="4">
    <location>
        <begin position="13"/>
        <end position="100"/>
    </location>
</feature>
<protein>
    <submittedName>
        <fullName evidence="5">Release factor glutamine methyltransferase</fullName>
        <ecNumber evidence="5">2.1.1.297</ecNumber>
    </submittedName>
</protein>
<dbReference type="EC" id="2.1.1.297" evidence="5"/>
<dbReference type="GO" id="GO:0032259">
    <property type="term" value="P:methylation"/>
    <property type="evidence" value="ECO:0007669"/>
    <property type="project" value="UniProtKB-KW"/>
</dbReference>